<proteinExistence type="inferred from homology"/>
<accession>A0AAN6PSG6</accession>
<evidence type="ECO:0000313" key="7">
    <source>
        <dbReference type="Proteomes" id="UP001303115"/>
    </source>
</evidence>
<dbReference type="InterPro" id="IPR050327">
    <property type="entry name" value="Proton-linked_MCT"/>
</dbReference>
<feature type="region of interest" description="Disordered" evidence="3">
    <location>
        <begin position="1"/>
        <end position="20"/>
    </location>
</feature>
<dbReference type="Gene3D" id="1.20.1250.20">
    <property type="entry name" value="MFS general substrate transporter like domains"/>
    <property type="match status" value="1"/>
</dbReference>
<dbReference type="Proteomes" id="UP001303115">
    <property type="component" value="Unassembled WGS sequence"/>
</dbReference>
<feature type="transmembrane region" description="Helical" evidence="4">
    <location>
        <begin position="458"/>
        <end position="482"/>
    </location>
</feature>
<feature type="transmembrane region" description="Helical" evidence="4">
    <location>
        <begin position="427"/>
        <end position="446"/>
    </location>
</feature>
<dbReference type="InterPro" id="IPR011701">
    <property type="entry name" value="MFS"/>
</dbReference>
<dbReference type="AlphaFoldDB" id="A0AAN6PSG6"/>
<feature type="transmembrane region" description="Helical" evidence="4">
    <location>
        <begin position="217"/>
        <end position="240"/>
    </location>
</feature>
<dbReference type="InterPro" id="IPR036259">
    <property type="entry name" value="MFS_trans_sf"/>
</dbReference>
<feature type="transmembrane region" description="Helical" evidence="4">
    <location>
        <begin position="88"/>
        <end position="110"/>
    </location>
</feature>
<feature type="transmembrane region" description="Helical" evidence="4">
    <location>
        <begin position="392"/>
        <end position="415"/>
    </location>
</feature>
<feature type="transmembrane region" description="Helical" evidence="4">
    <location>
        <begin position="246"/>
        <end position="268"/>
    </location>
</feature>
<protein>
    <submittedName>
        <fullName evidence="6">Major facilitator superfamily domain-containing protein</fullName>
    </submittedName>
</protein>
<keyword evidence="7" id="KW-1185">Reference proteome</keyword>
<feature type="transmembrane region" description="Helical" evidence="4">
    <location>
        <begin position="182"/>
        <end position="205"/>
    </location>
</feature>
<evidence type="ECO:0000313" key="6">
    <source>
        <dbReference type="EMBL" id="KAK4043750.1"/>
    </source>
</evidence>
<dbReference type="PROSITE" id="PS50850">
    <property type="entry name" value="MFS"/>
    <property type="match status" value="1"/>
</dbReference>
<sequence length="491" mass="50202">MLKNSTLSSKTGLQDGVKKAPPVVVEPLGTDECDIGQEGRAEVNPVKRPTTSGGADPLLGKAGPATASAGAVSPSDPDEHCPDGGIRAWLVVFGCWLALFASLGFMNVLATFQTYVTTNQTIHLGSSAVGATIFGYASLSFLLGIYVGPLFDKYGTRWLLLAGTICLAASLLLGSLSTEPAAILAALGILGSLGSTLLFTPAIAAISHIFTARRRGLATGIATTASSASAVVFPFLLQALFVRVGWAWTVRALALLCLALAVAANFFIRSSLHPARAAAVTTQEDSSSSPHPHARVFRTRGFTLTVVAVSCAQLAASLPLSYMSAYVLGRGFSHAESFEVVAIVNASSAVGRVALGWAADRVGPFNASVACAAVAALACFGVWLPAGGTKAGVVVFALVFGGVSGGGVCLAPVAVGRLCKTGEFGRYYGACYTIASLLVVLAVPVVEQVARSRGGDYLGLVLATGVLYLAAAVAFAAARVAVVGRGVWTTF</sequence>
<reference evidence="7" key="1">
    <citation type="journal article" date="2023" name="Mol. Phylogenet. Evol.">
        <title>Genome-scale phylogeny and comparative genomics of the fungal order Sordariales.</title>
        <authorList>
            <person name="Hensen N."/>
            <person name="Bonometti L."/>
            <person name="Westerberg I."/>
            <person name="Brannstrom I.O."/>
            <person name="Guillou S."/>
            <person name="Cros-Aarteil S."/>
            <person name="Calhoun S."/>
            <person name="Haridas S."/>
            <person name="Kuo A."/>
            <person name="Mondo S."/>
            <person name="Pangilinan J."/>
            <person name="Riley R."/>
            <person name="LaButti K."/>
            <person name="Andreopoulos B."/>
            <person name="Lipzen A."/>
            <person name="Chen C."/>
            <person name="Yan M."/>
            <person name="Daum C."/>
            <person name="Ng V."/>
            <person name="Clum A."/>
            <person name="Steindorff A."/>
            <person name="Ohm R.A."/>
            <person name="Martin F."/>
            <person name="Silar P."/>
            <person name="Natvig D.O."/>
            <person name="Lalanne C."/>
            <person name="Gautier V."/>
            <person name="Ament-Velasquez S.L."/>
            <person name="Kruys A."/>
            <person name="Hutchinson M.I."/>
            <person name="Powell A.J."/>
            <person name="Barry K."/>
            <person name="Miller A.N."/>
            <person name="Grigoriev I.V."/>
            <person name="Debuchy R."/>
            <person name="Gladieux P."/>
            <person name="Hiltunen Thoren M."/>
            <person name="Johannesson H."/>
        </authorList>
    </citation>
    <scope>NUCLEOTIDE SEQUENCE [LARGE SCALE GENOMIC DNA]</scope>
    <source>
        <strain evidence="7">CBS 284.82</strain>
    </source>
</reference>
<dbReference type="Pfam" id="PF07690">
    <property type="entry name" value="MFS_1"/>
    <property type="match status" value="1"/>
</dbReference>
<feature type="transmembrane region" description="Helical" evidence="4">
    <location>
        <begin position="158"/>
        <end position="176"/>
    </location>
</feature>
<feature type="domain" description="Major facilitator superfamily (MFS) profile" evidence="5">
    <location>
        <begin position="87"/>
        <end position="481"/>
    </location>
</feature>
<evidence type="ECO:0000256" key="1">
    <source>
        <dbReference type="ARBA" id="ARBA00004141"/>
    </source>
</evidence>
<feature type="region of interest" description="Disordered" evidence="3">
    <location>
        <begin position="28"/>
        <end position="59"/>
    </location>
</feature>
<organism evidence="6 7">
    <name type="scientific">Parachaetomium inaequale</name>
    <dbReference type="NCBI Taxonomy" id="2588326"/>
    <lineage>
        <taxon>Eukaryota</taxon>
        <taxon>Fungi</taxon>
        <taxon>Dikarya</taxon>
        <taxon>Ascomycota</taxon>
        <taxon>Pezizomycotina</taxon>
        <taxon>Sordariomycetes</taxon>
        <taxon>Sordariomycetidae</taxon>
        <taxon>Sordariales</taxon>
        <taxon>Chaetomiaceae</taxon>
        <taxon>Parachaetomium</taxon>
    </lineage>
</organism>
<feature type="transmembrane region" description="Helical" evidence="4">
    <location>
        <begin position="340"/>
        <end position="358"/>
    </location>
</feature>
<keyword evidence="4" id="KW-0812">Transmembrane</keyword>
<dbReference type="SUPFAM" id="SSF103473">
    <property type="entry name" value="MFS general substrate transporter"/>
    <property type="match status" value="1"/>
</dbReference>
<dbReference type="EMBL" id="MU854324">
    <property type="protein sequence ID" value="KAK4043750.1"/>
    <property type="molecule type" value="Genomic_DNA"/>
</dbReference>
<dbReference type="GO" id="GO:0022857">
    <property type="term" value="F:transmembrane transporter activity"/>
    <property type="evidence" value="ECO:0007669"/>
    <property type="project" value="InterPro"/>
</dbReference>
<comment type="similarity">
    <text evidence="2">Belongs to the major facilitator superfamily. Monocarboxylate porter (TC 2.A.1.13) family.</text>
</comment>
<feature type="transmembrane region" description="Helical" evidence="4">
    <location>
        <begin position="122"/>
        <end position="146"/>
    </location>
</feature>
<evidence type="ECO:0000256" key="4">
    <source>
        <dbReference type="SAM" id="Phobius"/>
    </source>
</evidence>
<evidence type="ECO:0000259" key="5">
    <source>
        <dbReference type="PROSITE" id="PS50850"/>
    </source>
</evidence>
<dbReference type="InterPro" id="IPR020846">
    <property type="entry name" value="MFS_dom"/>
</dbReference>
<comment type="subcellular location">
    <subcellularLocation>
        <location evidence="1">Membrane</location>
        <topology evidence="1">Multi-pass membrane protein</topology>
    </subcellularLocation>
</comment>
<dbReference type="GO" id="GO:0016020">
    <property type="term" value="C:membrane"/>
    <property type="evidence" value="ECO:0007669"/>
    <property type="project" value="UniProtKB-SubCell"/>
</dbReference>
<dbReference type="PANTHER" id="PTHR11360:SF177">
    <property type="entry name" value="RIBOFLAVIN TRANSPORTER MCH5"/>
    <property type="match status" value="1"/>
</dbReference>
<evidence type="ECO:0000256" key="3">
    <source>
        <dbReference type="SAM" id="MobiDB-lite"/>
    </source>
</evidence>
<feature type="transmembrane region" description="Helical" evidence="4">
    <location>
        <begin position="365"/>
        <end position="386"/>
    </location>
</feature>
<evidence type="ECO:0000256" key="2">
    <source>
        <dbReference type="ARBA" id="ARBA00006727"/>
    </source>
</evidence>
<gene>
    <name evidence="6" type="ORF">C8A01DRAFT_43317</name>
</gene>
<keyword evidence="4" id="KW-0472">Membrane</keyword>
<name>A0AAN6PSG6_9PEZI</name>
<dbReference type="PANTHER" id="PTHR11360">
    <property type="entry name" value="MONOCARBOXYLATE TRANSPORTER"/>
    <property type="match status" value="1"/>
</dbReference>
<keyword evidence="4" id="KW-1133">Transmembrane helix</keyword>
<feature type="compositionally biased region" description="Polar residues" evidence="3">
    <location>
        <begin position="1"/>
        <end position="12"/>
    </location>
</feature>
<feature type="transmembrane region" description="Helical" evidence="4">
    <location>
        <begin position="301"/>
        <end position="320"/>
    </location>
</feature>
<comment type="caution">
    <text evidence="6">The sequence shown here is derived from an EMBL/GenBank/DDBJ whole genome shotgun (WGS) entry which is preliminary data.</text>
</comment>